<dbReference type="EMBL" id="RSCD01000001">
    <property type="protein sequence ID" value="RSH95024.1"/>
    <property type="molecule type" value="Genomic_DNA"/>
</dbReference>
<sequence>MTGSTHDEDVTVQTYCFEPCGFKIHNPSDKTTVSAKQQAEHAINFVQPVILPPSPFTDDPPIAVGMSLLTVDKGEPTTMRKQTSIVICLPIQAHVAGAADDRALDAMERAISALGYETKLGSGWSQGAHEGGFGHLGVGQGRVLVYYTNLGEGGVITIKRFDKWIKLTYFTTLAVDAAESRLPEAFYVNHYNSLVAKFNSITPPRSLG</sequence>
<reference evidence="1 2" key="1">
    <citation type="submission" date="2018-11" db="EMBL/GenBank/DDBJ databases">
        <title>Genome sequence of Saitozyma podzolica DSM 27192.</title>
        <authorList>
            <person name="Aliyu H."/>
            <person name="Gorte O."/>
            <person name="Ochsenreither K."/>
        </authorList>
    </citation>
    <scope>NUCLEOTIDE SEQUENCE [LARGE SCALE GENOMIC DNA]</scope>
    <source>
        <strain evidence="1 2">DSM 27192</strain>
    </source>
</reference>
<dbReference type="Proteomes" id="UP000279259">
    <property type="component" value="Unassembled WGS sequence"/>
</dbReference>
<dbReference type="OrthoDB" id="10461051at2759"/>
<evidence type="ECO:0000313" key="2">
    <source>
        <dbReference type="Proteomes" id="UP000279259"/>
    </source>
</evidence>
<gene>
    <name evidence="1" type="ORF">EHS25_000110</name>
</gene>
<name>A0A427YV56_9TREE</name>
<organism evidence="1 2">
    <name type="scientific">Saitozyma podzolica</name>
    <dbReference type="NCBI Taxonomy" id="1890683"/>
    <lineage>
        <taxon>Eukaryota</taxon>
        <taxon>Fungi</taxon>
        <taxon>Dikarya</taxon>
        <taxon>Basidiomycota</taxon>
        <taxon>Agaricomycotina</taxon>
        <taxon>Tremellomycetes</taxon>
        <taxon>Tremellales</taxon>
        <taxon>Trimorphomycetaceae</taxon>
        <taxon>Saitozyma</taxon>
    </lineage>
</organism>
<accession>A0A427YV56</accession>
<proteinExistence type="predicted"/>
<evidence type="ECO:0000313" key="1">
    <source>
        <dbReference type="EMBL" id="RSH95024.1"/>
    </source>
</evidence>
<dbReference type="AlphaFoldDB" id="A0A427YV56"/>
<keyword evidence="2" id="KW-1185">Reference proteome</keyword>
<protein>
    <submittedName>
        <fullName evidence="1">Uncharacterized protein</fullName>
    </submittedName>
</protein>
<comment type="caution">
    <text evidence="1">The sequence shown here is derived from an EMBL/GenBank/DDBJ whole genome shotgun (WGS) entry which is preliminary data.</text>
</comment>